<dbReference type="EMBL" id="JSUQ01000006">
    <property type="protein sequence ID" value="KHQ53681.1"/>
    <property type="molecule type" value="Genomic_DNA"/>
</dbReference>
<keyword evidence="1" id="KW-0489">Methyltransferase</keyword>
<accession>A0A0B3SAH5</accession>
<dbReference type="SUPFAM" id="SSF53448">
    <property type="entry name" value="Nucleotide-diphospho-sugar transferases"/>
    <property type="match status" value="1"/>
</dbReference>
<dbReference type="STRING" id="561184.SAMN05216376_101185"/>
<gene>
    <name evidence="1" type="ORF">OA50_01669</name>
</gene>
<evidence type="ECO:0000313" key="1">
    <source>
        <dbReference type="EMBL" id="KHQ53681.1"/>
    </source>
</evidence>
<proteinExistence type="predicted"/>
<name>A0A0B3SAH5_9RHOB</name>
<dbReference type="GO" id="GO:0008168">
    <property type="term" value="F:methyltransferase activity"/>
    <property type="evidence" value="ECO:0007669"/>
    <property type="project" value="UniProtKB-KW"/>
</dbReference>
<dbReference type="AlphaFoldDB" id="A0A0B3SAH5"/>
<dbReference type="EC" id="2.1.1.-" evidence="1"/>
<dbReference type="InterPro" id="IPR029044">
    <property type="entry name" value="Nucleotide-diphossugar_trans"/>
</dbReference>
<keyword evidence="2" id="KW-1185">Reference proteome</keyword>
<dbReference type="Proteomes" id="UP000030960">
    <property type="component" value="Unassembled WGS sequence"/>
</dbReference>
<keyword evidence="1" id="KW-0808">Transferase</keyword>
<protein>
    <submittedName>
        <fullName evidence="1">SAM-dependent methyltransferase</fullName>
        <ecNumber evidence="1">2.1.1.-</ecNumber>
    </submittedName>
</protein>
<dbReference type="Pfam" id="PF13704">
    <property type="entry name" value="Glyco_tranf_2_4"/>
    <property type="match status" value="1"/>
</dbReference>
<dbReference type="PATRIC" id="fig|1515334.3.peg.1675"/>
<comment type="caution">
    <text evidence="1">The sequence shown here is derived from an EMBL/GenBank/DDBJ whole genome shotgun (WGS) entry which is preliminary data.</text>
</comment>
<reference evidence="1 2" key="1">
    <citation type="submission" date="2014-10" db="EMBL/GenBank/DDBJ databases">
        <title>Genome sequence of Ponticoccus sp. strain UMTAT08 isolated from clonal culture of toxic dinoflagellate Alexandrium tamiyavanichii.</title>
        <authorList>
            <person name="Gan H.Y."/>
            <person name="Muhd D.-D."/>
            <person name="Mohd Noor M.E."/>
            <person name="Yeong Y.S."/>
            <person name="Usup G."/>
        </authorList>
    </citation>
    <scope>NUCLEOTIDE SEQUENCE [LARGE SCALE GENOMIC DNA]</scope>
    <source>
        <strain evidence="1 2">UMTAT08</strain>
    </source>
</reference>
<sequence>MSPSRPLRRDLPPRGRRVKITAVLCVRNEGAFLLDWLAHHLACGVTHVVALSNDCQDGTDAILDRLAQVAPLTHIRNDGPHDKRGIQFTGLKLADAAPAVTGADWLLALDIDEYVNVHAGDRTLPALIAALPEATAITLTWRLFGNAGVARYADAPITGQFTAAAPVVMHWPWRAAMFKTLYRNDGTYARLGVHRPRASDKSRLDNARWFDGEGRELDDQFRTRRIFSQYGRSNYALAQLNHYALGAMESYLLKADRGRAVHSDHALGMDYWVERNWCNEEDRSILSLPGVAERRAAFAADPELARLHAGAVAWRHQRLEALLAQEPYRALFARLLMTPPSRPVPIQAARVLARHAARAKQAGDQH</sequence>
<dbReference type="GO" id="GO:0032259">
    <property type="term" value="P:methylation"/>
    <property type="evidence" value="ECO:0007669"/>
    <property type="project" value="UniProtKB-KW"/>
</dbReference>
<evidence type="ECO:0000313" key="2">
    <source>
        <dbReference type="Proteomes" id="UP000030960"/>
    </source>
</evidence>
<organism evidence="1 2">
    <name type="scientific">Mameliella alba</name>
    <dbReference type="NCBI Taxonomy" id="561184"/>
    <lineage>
        <taxon>Bacteria</taxon>
        <taxon>Pseudomonadati</taxon>
        <taxon>Pseudomonadota</taxon>
        <taxon>Alphaproteobacteria</taxon>
        <taxon>Rhodobacterales</taxon>
        <taxon>Roseobacteraceae</taxon>
        <taxon>Mameliella</taxon>
    </lineage>
</organism>